<evidence type="ECO:0000259" key="3">
    <source>
        <dbReference type="Pfam" id="PF00535"/>
    </source>
</evidence>
<dbReference type="PANTHER" id="PTHR22916">
    <property type="entry name" value="GLYCOSYLTRANSFERASE"/>
    <property type="match status" value="1"/>
</dbReference>
<evidence type="ECO:0000256" key="2">
    <source>
        <dbReference type="ARBA" id="ARBA00022679"/>
    </source>
</evidence>
<sequence>MIDISIVVPIYNTPEVYLEKCILAMLNQTKGNIEIILVNDGSTNDALSVCYKYSEIDKRIIVIDQHNQGVSVARNSGIDIAQGEWIAFIDPDDWIDERYLESLWKAKNEKTEIVIGNCYINEYKKEYKNDFLPFDKEMVISDKNILMSQLVSKTLGGYFPKHMAVGVPWGKIFNRKFLNEHNIKFIPGMVRMQDNIFCLYALYFAKEIVFTPERHYHYRKENDSVSFKFNKKIVDHFEKYFIETERFINNNMHSDEKYLLALNVKRVTSFNSYFKYFLFHQDNKMNRKDINNMILSIINLPGNKKALNEIDLSYCTAKEKIFIILLKNKLFFALRLVYLVI</sequence>
<dbReference type="InterPro" id="IPR001173">
    <property type="entry name" value="Glyco_trans_2-like"/>
</dbReference>
<name>A0A1C3SYK1_KLEPN</name>
<reference evidence="4" key="1">
    <citation type="submission" date="2016-06" db="EMBL/GenBank/DDBJ databases">
        <authorList>
            <person name="Kjaerup R.B."/>
            <person name="Dalgaard T.S."/>
            <person name="Juul-Madsen H.R."/>
        </authorList>
    </citation>
    <scope>NUCLEOTIDE SEQUENCE</scope>
    <source>
        <strain evidence="4">A-003-I-a-1</strain>
    </source>
</reference>
<accession>A0A1C3SYK1</accession>
<feature type="domain" description="Glycosyltransferase 2-like" evidence="3">
    <location>
        <begin position="5"/>
        <end position="129"/>
    </location>
</feature>
<dbReference type="EMBL" id="LT603702">
    <property type="protein sequence ID" value="SCA95704.1"/>
    <property type="molecule type" value="Genomic_DNA"/>
</dbReference>
<gene>
    <name evidence="4" type="primary">KL126_00009</name>
</gene>
<dbReference type="RefSeq" id="WP_080892994.1">
    <property type="nucleotide sequence ID" value="NZ_CAKLOE010000001.1"/>
</dbReference>
<dbReference type="AlphaFoldDB" id="A0A1C3SYK1"/>
<evidence type="ECO:0000313" key="4">
    <source>
        <dbReference type="EMBL" id="SCA95704.1"/>
    </source>
</evidence>
<dbReference type="Gene3D" id="3.90.550.10">
    <property type="entry name" value="Spore Coat Polysaccharide Biosynthesis Protein SpsA, Chain A"/>
    <property type="match status" value="1"/>
</dbReference>
<dbReference type="SUPFAM" id="SSF53448">
    <property type="entry name" value="Nucleotide-diphospho-sugar transferases"/>
    <property type="match status" value="1"/>
</dbReference>
<dbReference type="PANTHER" id="PTHR22916:SF51">
    <property type="entry name" value="GLYCOSYLTRANSFERASE EPSH-RELATED"/>
    <property type="match status" value="1"/>
</dbReference>
<organism evidence="4">
    <name type="scientific">Klebsiella pneumoniae</name>
    <dbReference type="NCBI Taxonomy" id="573"/>
    <lineage>
        <taxon>Bacteria</taxon>
        <taxon>Pseudomonadati</taxon>
        <taxon>Pseudomonadota</taxon>
        <taxon>Gammaproteobacteria</taxon>
        <taxon>Enterobacterales</taxon>
        <taxon>Enterobacteriaceae</taxon>
        <taxon>Klebsiella/Raoultella group</taxon>
        <taxon>Klebsiella</taxon>
        <taxon>Klebsiella pneumoniae complex</taxon>
    </lineage>
</organism>
<dbReference type="InterPro" id="IPR029044">
    <property type="entry name" value="Nucleotide-diphossugar_trans"/>
</dbReference>
<evidence type="ECO:0000256" key="1">
    <source>
        <dbReference type="ARBA" id="ARBA00022676"/>
    </source>
</evidence>
<reference evidence="4" key="2">
    <citation type="submission" date="2016-08" db="EMBL/GenBank/DDBJ databases">
        <title>Klebsiella loci capsule.</title>
        <authorList>
            <person name="Holt K.E."/>
            <person name="Thomson N.R."/>
        </authorList>
    </citation>
    <scope>NUCLEOTIDE SEQUENCE</scope>
    <source>
        <strain evidence="4">A-003-I-a-1</strain>
    </source>
</reference>
<proteinExistence type="predicted"/>
<dbReference type="Pfam" id="PF00535">
    <property type="entry name" value="Glycos_transf_2"/>
    <property type="match status" value="1"/>
</dbReference>
<dbReference type="GO" id="GO:0016758">
    <property type="term" value="F:hexosyltransferase activity"/>
    <property type="evidence" value="ECO:0007669"/>
    <property type="project" value="UniProtKB-ARBA"/>
</dbReference>
<dbReference type="CDD" id="cd00761">
    <property type="entry name" value="Glyco_tranf_GTA_type"/>
    <property type="match status" value="1"/>
</dbReference>
<protein>
    <submittedName>
        <fullName evidence="4">Glycosyltransferase</fullName>
    </submittedName>
</protein>
<keyword evidence="1" id="KW-0328">Glycosyltransferase</keyword>
<keyword evidence="2 4" id="KW-0808">Transferase</keyword>